<dbReference type="GO" id="GO:0005789">
    <property type="term" value="C:endoplasmic reticulum membrane"/>
    <property type="evidence" value="ECO:0007669"/>
    <property type="project" value="UniProtKB-SubCell"/>
</dbReference>
<feature type="domain" description="SMP-LTD" evidence="10">
    <location>
        <begin position="1"/>
        <end position="234"/>
    </location>
</feature>
<evidence type="ECO:0000256" key="2">
    <source>
        <dbReference type="ARBA" id="ARBA00022448"/>
    </source>
</evidence>
<dbReference type="HAMAP" id="MF_03104">
    <property type="entry name" value="Mdm12"/>
    <property type="match status" value="1"/>
</dbReference>
<evidence type="ECO:0000256" key="9">
    <source>
        <dbReference type="HAMAP-Rule" id="MF_03104"/>
    </source>
</evidence>
<keyword evidence="6" id="KW-0446">Lipid-binding</keyword>
<comment type="subcellular location">
    <subcellularLocation>
        <location evidence="1">Membrane</location>
    </subcellularLocation>
    <subcellularLocation>
        <location evidence="9">Mitochondrion outer membrane</location>
        <topology evidence="9">Peripheral membrane protein</topology>
        <orientation evidence="9">Cytoplasmic side</orientation>
    </subcellularLocation>
    <subcellularLocation>
        <location evidence="9">Endoplasmic reticulum membrane</location>
        <topology evidence="9">Peripheral membrane protein</topology>
        <orientation evidence="9">Cytoplasmic side</orientation>
    </subcellularLocation>
    <text evidence="9">The ERMES/MDM complex localizes to a few discrete foci (around 10 per single cell), that represent mitochondria-endoplasmic reticulum junctions. These foci are often found next to mtDNA nucleoids.</text>
</comment>
<dbReference type="PROSITE" id="PS51847">
    <property type="entry name" value="SMP"/>
    <property type="match status" value="1"/>
</dbReference>
<evidence type="ECO:0000256" key="6">
    <source>
        <dbReference type="ARBA" id="ARBA00023121"/>
    </source>
</evidence>
<reference evidence="11" key="2">
    <citation type="submission" date="2021-01" db="EMBL/GenBank/DDBJ databases">
        <authorList>
            <person name="Schikora-Tamarit M.A."/>
        </authorList>
    </citation>
    <scope>NUCLEOTIDE SEQUENCE</scope>
    <source>
        <strain evidence="11">CBS6341</strain>
    </source>
</reference>
<keyword evidence="12" id="KW-1185">Reference proteome</keyword>
<keyword evidence="3 9" id="KW-1000">Mitochondrion outer membrane</keyword>
<evidence type="ECO:0000313" key="11">
    <source>
        <dbReference type="EMBL" id="KAH3672360.1"/>
    </source>
</evidence>
<evidence type="ECO:0000256" key="5">
    <source>
        <dbReference type="ARBA" id="ARBA00023055"/>
    </source>
</evidence>
<dbReference type="InterPro" id="IPR027532">
    <property type="entry name" value="Mdm12"/>
</dbReference>
<keyword evidence="5" id="KW-0445">Lipid transport</keyword>
<dbReference type="OrthoDB" id="3356905at2759"/>
<evidence type="ECO:0000256" key="8">
    <source>
        <dbReference type="ARBA" id="ARBA00023136"/>
    </source>
</evidence>
<dbReference type="PANTHER" id="PTHR28204:SF1">
    <property type="entry name" value="MITOCHONDRIAL DISTRIBUTION AND MORPHOLOGY PROTEIN 12"/>
    <property type="match status" value="1"/>
</dbReference>
<comment type="similarity">
    <text evidence="9">Belongs to the MDM12 family.</text>
</comment>
<proteinExistence type="inferred from homology"/>
<dbReference type="GO" id="GO:0045040">
    <property type="term" value="P:protein insertion into mitochondrial outer membrane"/>
    <property type="evidence" value="ECO:0007669"/>
    <property type="project" value="UniProtKB-UniRule"/>
</dbReference>
<comment type="caution">
    <text evidence="11">The sequence shown here is derived from an EMBL/GenBank/DDBJ whole genome shotgun (WGS) entry which is preliminary data.</text>
</comment>
<evidence type="ECO:0000259" key="10">
    <source>
        <dbReference type="PROSITE" id="PS51847"/>
    </source>
</evidence>
<dbReference type="GO" id="GO:0008289">
    <property type="term" value="F:lipid binding"/>
    <property type="evidence" value="ECO:0007669"/>
    <property type="project" value="UniProtKB-KW"/>
</dbReference>
<dbReference type="GO" id="GO:0015914">
    <property type="term" value="P:phospholipid transport"/>
    <property type="evidence" value="ECO:0007669"/>
    <property type="project" value="TreeGrafter"/>
</dbReference>
<keyword evidence="2" id="KW-0813">Transport</keyword>
<dbReference type="PANTHER" id="PTHR28204">
    <property type="entry name" value="MITOCHONDRIAL DISTRIBUTION AND MORPHOLOGY PROTEIN 12"/>
    <property type="match status" value="1"/>
</dbReference>
<dbReference type="GO" id="GO:0032865">
    <property type="term" value="C:ERMES complex"/>
    <property type="evidence" value="ECO:0007669"/>
    <property type="project" value="UniProtKB-UniRule"/>
</dbReference>
<evidence type="ECO:0000313" key="12">
    <source>
        <dbReference type="Proteomes" id="UP000769528"/>
    </source>
</evidence>
<gene>
    <name evidence="9" type="primary">MDM12</name>
    <name evidence="11" type="ORF">WICMUC_004332</name>
</gene>
<dbReference type="InterPro" id="IPR031468">
    <property type="entry name" value="SMP_LBD"/>
</dbReference>
<comment type="subunit">
    <text evidence="9">Component of the ER-mitochondria encounter structure (ERMES) or MDM complex, composed of MMM1, MDM10, MDM12 and MDM34. A MMM1 homodimer associates with one molecule of MDM12 on each side in a pairwise head-to-tail manner, and the SMP-LTD domains of MMM1 and MDM12 generate a continuous hydrophobic tunnel for phospholipid trafficking.</text>
</comment>
<dbReference type="GO" id="GO:1990456">
    <property type="term" value="P:mitochondrion-endoplasmic reticulum membrane tethering"/>
    <property type="evidence" value="ECO:0007669"/>
    <property type="project" value="TreeGrafter"/>
</dbReference>
<keyword evidence="7 9" id="KW-0496">Mitochondrion</keyword>
<dbReference type="AlphaFoldDB" id="A0A9P8PIP9"/>
<keyword evidence="4 9" id="KW-0256">Endoplasmic reticulum</keyword>
<name>A0A9P8PIP9_9ASCO</name>
<dbReference type="Pfam" id="PF26544">
    <property type="entry name" value="Mdm12"/>
    <property type="match status" value="2"/>
</dbReference>
<keyword evidence="8 9" id="KW-0472">Membrane</keyword>
<evidence type="ECO:0000256" key="7">
    <source>
        <dbReference type="ARBA" id="ARBA00023128"/>
    </source>
</evidence>
<dbReference type="CDD" id="cd21672">
    <property type="entry name" value="SMP_Mdm12"/>
    <property type="match status" value="1"/>
</dbReference>
<dbReference type="Proteomes" id="UP000769528">
    <property type="component" value="Unassembled WGS sequence"/>
</dbReference>
<sequence>MSIDLNWSLLNDFNEKIKDLLNEQIQSIELPDFLANLQINSISLGTKAPYIAIKHISNPFEEFYNELDKSYSRKEEDIQFLVELKYDGDIMIEIQVELLMNYPSQEFITLPITLRIVEISIHSLIILAYLDKQAFISFLCDLDDGTVDERSNTITSEDGTINMSKLQEHRHKSNNNNISRIDIVKDLKIENEIGDADGSILRNVGKVEKFLVEMLRNLLRDEVAWPGWINLDFNEEDEEEEEEEEGEEGD</sequence>
<dbReference type="EMBL" id="JAEUBF010001156">
    <property type="protein sequence ID" value="KAH3672360.1"/>
    <property type="molecule type" value="Genomic_DNA"/>
</dbReference>
<reference evidence="11" key="1">
    <citation type="journal article" date="2021" name="Open Biol.">
        <title>Shared evolutionary footprints suggest mitochondrial oxidative damage underlies multiple complex I losses in fungi.</title>
        <authorList>
            <person name="Schikora-Tamarit M.A."/>
            <person name="Marcet-Houben M."/>
            <person name="Nosek J."/>
            <person name="Gabaldon T."/>
        </authorList>
    </citation>
    <scope>NUCLEOTIDE SEQUENCE</scope>
    <source>
        <strain evidence="11">CBS6341</strain>
    </source>
</reference>
<comment type="function">
    <text evidence="9">Component of the ERMES/MDM complex, which serves as a molecular tether to connect the endoplasmic reticulum (ER) and mitochondria. Components of this complex are involved in the control of mitochondrial shape and protein biogenesis, and function in nonvesicular lipid trafficking between the ER and mitochondria. MDM12 is required for the interaction of the ER-resident membrane protein MMM1 and the outer mitochondrial membrane-resident beta-barrel protein MDM10. The MDM12-MMM1 subcomplex functions in the major beta-barrel assembly pathway that is responsible for biogenesis of all mitochondrial outer membrane beta-barrel proteins, and acts in a late step after the SAM complex. The MDM10-MDM12-MMM1 subcomplex further acts in the TOM40-specific pathway after the action of the MDM12-MMM1 complex. Essential for establishing and maintaining the structure of mitochondria and maintenance of mtDNA nucleoids.</text>
</comment>
<protein>
    <recommendedName>
        <fullName evidence="9">Mitochondrial distribution and morphology protein 12</fullName>
    </recommendedName>
    <alternativeName>
        <fullName evidence="9">Mitochondrial inheritance component MDM12</fullName>
    </alternativeName>
</protein>
<evidence type="ECO:0000256" key="3">
    <source>
        <dbReference type="ARBA" id="ARBA00022787"/>
    </source>
</evidence>
<organism evidence="11 12">
    <name type="scientific">Wickerhamomyces mucosus</name>
    <dbReference type="NCBI Taxonomy" id="1378264"/>
    <lineage>
        <taxon>Eukaryota</taxon>
        <taxon>Fungi</taxon>
        <taxon>Dikarya</taxon>
        <taxon>Ascomycota</taxon>
        <taxon>Saccharomycotina</taxon>
        <taxon>Saccharomycetes</taxon>
        <taxon>Phaffomycetales</taxon>
        <taxon>Wickerhamomycetaceae</taxon>
        <taxon>Wickerhamomyces</taxon>
    </lineage>
</organism>
<evidence type="ECO:0000256" key="1">
    <source>
        <dbReference type="ARBA" id="ARBA00004370"/>
    </source>
</evidence>
<accession>A0A9P8PIP9</accession>
<evidence type="ECO:0000256" key="4">
    <source>
        <dbReference type="ARBA" id="ARBA00022824"/>
    </source>
</evidence>